<reference evidence="5" key="2">
    <citation type="submission" date="2016-10" db="EMBL/GenBank/DDBJ databases">
        <authorList>
            <person name="de Groot N.N."/>
        </authorList>
    </citation>
    <scope>NUCLEOTIDE SEQUENCE [LARGE SCALE GENOMIC DNA]</scope>
    <source>
        <strain evidence="5">DSM 20639</strain>
    </source>
</reference>
<gene>
    <name evidence="4" type="ORF">R6G71_08575</name>
    <name evidence="5" type="ORF">SAMN05421878_11121</name>
</gene>
<protein>
    <submittedName>
        <fullName evidence="5">Uncharacterized protein</fullName>
    </submittedName>
</protein>
<accession>A0A1G7DG38</accession>
<organism evidence="5 6">
    <name type="scientific">Actinobaculum suis</name>
    <dbReference type="NCBI Taxonomy" id="1657"/>
    <lineage>
        <taxon>Bacteria</taxon>
        <taxon>Bacillati</taxon>
        <taxon>Actinomycetota</taxon>
        <taxon>Actinomycetes</taxon>
        <taxon>Actinomycetales</taxon>
        <taxon>Actinomycetaceae</taxon>
        <taxon>Actinobaculum</taxon>
    </lineage>
</organism>
<evidence type="ECO:0000313" key="6">
    <source>
        <dbReference type="Proteomes" id="UP000182744"/>
    </source>
</evidence>
<keyword evidence="3" id="KW-0812">Transmembrane</keyword>
<dbReference type="Proteomes" id="UP000182744">
    <property type="component" value="Unassembled WGS sequence"/>
</dbReference>
<sequence>MAEREVSGRRARRSRSYASAQASEEPRAVPGHTRLREQLNAERQARANAEAAAAQLEENHRILKQQATDSAQRASQLTVELARVRAQEQQRTQELAIAQERERQARAAAASAQTRAETAEHRARDFEAELNRVTSELSAATEKFQDSSDEADVLRGQVAQLVAVQDFRQGERSALEHAQQRLDDANKRAAELYTRTTQLEKLLQEEEERTALLERERDASASKSTVLTADLSQSIRNLEERERIAQERTEQVAGLEASLADVRSELAAARRSLTTEKERSAAQRRIMVLLGIGFACAVIALVLLVVL</sequence>
<feature type="region of interest" description="Disordered" evidence="2">
    <location>
        <begin position="1"/>
        <end position="33"/>
    </location>
</feature>
<dbReference type="EMBL" id="JAWNFU010000006">
    <property type="protein sequence ID" value="MDY5154089.1"/>
    <property type="molecule type" value="Genomic_DNA"/>
</dbReference>
<reference evidence="4" key="3">
    <citation type="submission" date="2023-10" db="EMBL/GenBank/DDBJ databases">
        <title>Whole Genome based description of the genera Actinobaculum and Actinotignum reveals a complex phylogenetic relationship within the species included in the genus Actinotignum.</title>
        <authorList>
            <person name="Jensen C.S."/>
            <person name="Dargis R."/>
            <person name="Kemp M."/>
            <person name="Christensen J.J."/>
        </authorList>
    </citation>
    <scope>NUCLEOTIDE SEQUENCE</scope>
    <source>
        <strain evidence="4">Actinobaculum_suis_CCUG19206T</strain>
    </source>
</reference>
<feature type="transmembrane region" description="Helical" evidence="3">
    <location>
        <begin position="286"/>
        <end position="306"/>
    </location>
</feature>
<dbReference type="EMBL" id="FNAU01000011">
    <property type="protein sequence ID" value="SDE50487.1"/>
    <property type="molecule type" value="Genomic_DNA"/>
</dbReference>
<proteinExistence type="predicted"/>
<name>A0A1G7DG38_9ACTO</name>
<feature type="coiled-coil region" evidence="1">
    <location>
        <begin position="168"/>
        <end position="279"/>
    </location>
</feature>
<keyword evidence="6" id="KW-1185">Reference proteome</keyword>
<dbReference type="RefSeq" id="WP_074663053.1">
    <property type="nucleotide sequence ID" value="NZ_FNAU01000011.1"/>
</dbReference>
<evidence type="ECO:0000256" key="1">
    <source>
        <dbReference type="SAM" id="Coils"/>
    </source>
</evidence>
<dbReference type="Proteomes" id="UP001273799">
    <property type="component" value="Unassembled WGS sequence"/>
</dbReference>
<evidence type="ECO:0000313" key="4">
    <source>
        <dbReference type="EMBL" id="MDY5154089.1"/>
    </source>
</evidence>
<keyword evidence="3" id="KW-1133">Transmembrane helix</keyword>
<dbReference type="AlphaFoldDB" id="A0A1G7DG38"/>
<keyword evidence="1" id="KW-0175">Coiled coil</keyword>
<keyword evidence="3" id="KW-0472">Membrane</keyword>
<reference evidence="6" key="1">
    <citation type="submission" date="2016-10" db="EMBL/GenBank/DDBJ databases">
        <authorList>
            <person name="Varghese N."/>
        </authorList>
    </citation>
    <scope>NUCLEOTIDE SEQUENCE [LARGE SCALE GENOMIC DNA]</scope>
    <source>
        <strain evidence="6">DSM 20639</strain>
    </source>
</reference>
<evidence type="ECO:0000256" key="3">
    <source>
        <dbReference type="SAM" id="Phobius"/>
    </source>
</evidence>
<feature type="coiled-coil region" evidence="1">
    <location>
        <begin position="109"/>
        <end position="143"/>
    </location>
</feature>
<evidence type="ECO:0000313" key="5">
    <source>
        <dbReference type="EMBL" id="SDE50487.1"/>
    </source>
</evidence>
<evidence type="ECO:0000256" key="2">
    <source>
        <dbReference type="SAM" id="MobiDB-lite"/>
    </source>
</evidence>